<comment type="caution">
    <text evidence="13">The sequence shown here is derived from an EMBL/GenBank/DDBJ whole genome shotgun (WGS) entry which is preliminary data.</text>
</comment>
<dbReference type="GO" id="GO:0009236">
    <property type="term" value="P:cobalamin biosynthetic process"/>
    <property type="evidence" value="ECO:0007669"/>
    <property type="project" value="UniProtKB-UniRule"/>
</dbReference>
<evidence type="ECO:0000256" key="12">
    <source>
        <dbReference type="SAM" id="MobiDB-lite"/>
    </source>
</evidence>
<dbReference type="InterPro" id="IPR017846">
    <property type="entry name" value="Nict_dMeBzImd_PRibTrfase_bact"/>
</dbReference>
<dbReference type="CDD" id="cd02439">
    <property type="entry name" value="DMB-PRT_CobT"/>
    <property type="match status" value="1"/>
</dbReference>
<evidence type="ECO:0000256" key="7">
    <source>
        <dbReference type="ARBA" id="ARBA00022676"/>
    </source>
</evidence>
<organism evidence="13 14">
    <name type="scientific">Corynebacterium gallinarum</name>
    <dbReference type="NCBI Taxonomy" id="2762214"/>
    <lineage>
        <taxon>Bacteria</taxon>
        <taxon>Bacillati</taxon>
        <taxon>Actinomycetota</taxon>
        <taxon>Actinomycetes</taxon>
        <taxon>Mycobacteriales</taxon>
        <taxon>Corynebacteriaceae</taxon>
        <taxon>Corynebacterium</taxon>
    </lineage>
</organism>
<evidence type="ECO:0000256" key="3">
    <source>
        <dbReference type="ARBA" id="ARBA00007110"/>
    </source>
</evidence>
<evidence type="ECO:0000313" key="13">
    <source>
        <dbReference type="EMBL" id="MBD8028978.1"/>
    </source>
</evidence>
<gene>
    <name evidence="11 13" type="primary">cobT</name>
    <name evidence="13" type="ORF">H9627_01305</name>
</gene>
<dbReference type="InterPro" id="IPR003200">
    <property type="entry name" value="Nict_dMeBzImd_PRibTrfase"/>
</dbReference>
<dbReference type="Pfam" id="PF02277">
    <property type="entry name" value="DBI_PRT"/>
    <property type="match status" value="1"/>
</dbReference>
<dbReference type="SUPFAM" id="SSF52733">
    <property type="entry name" value="Nicotinate mononucleotide:5,6-dimethylbenzimidazole phosphoribosyltransferase (CobT)"/>
    <property type="match status" value="1"/>
</dbReference>
<feature type="compositionally biased region" description="Low complexity" evidence="12">
    <location>
        <begin position="343"/>
        <end position="357"/>
    </location>
</feature>
<dbReference type="Gene3D" id="1.10.1610.10">
    <property type="match status" value="1"/>
</dbReference>
<dbReference type="AlphaFoldDB" id="A0A8I0HFH5"/>
<evidence type="ECO:0000256" key="4">
    <source>
        <dbReference type="ARBA" id="ARBA00011991"/>
    </source>
</evidence>
<accession>A0A8I0HFH5</accession>
<dbReference type="PANTHER" id="PTHR43463:SF1">
    <property type="entry name" value="NICOTINATE-NUCLEOTIDE--DIMETHYLBENZIMIDAZOLE PHOSPHORIBOSYLTRANSFERASE"/>
    <property type="match status" value="1"/>
</dbReference>
<evidence type="ECO:0000313" key="14">
    <source>
        <dbReference type="Proteomes" id="UP000650224"/>
    </source>
</evidence>
<evidence type="ECO:0000256" key="8">
    <source>
        <dbReference type="ARBA" id="ARBA00022679"/>
    </source>
</evidence>
<comment type="pathway">
    <text evidence="2 11">Nucleoside biosynthesis; alpha-ribazole biosynthesis; alpha-ribazole from 5,6-dimethylbenzimidazole: step 1/2.</text>
</comment>
<dbReference type="Proteomes" id="UP000650224">
    <property type="component" value="Unassembled WGS sequence"/>
</dbReference>
<proteinExistence type="inferred from homology"/>
<dbReference type="RefSeq" id="WP_191732221.1">
    <property type="nucleotide sequence ID" value="NZ_JACSPR010000001.1"/>
</dbReference>
<feature type="region of interest" description="Disordered" evidence="12">
    <location>
        <begin position="341"/>
        <end position="365"/>
    </location>
</feature>
<evidence type="ECO:0000256" key="1">
    <source>
        <dbReference type="ARBA" id="ARBA00002197"/>
    </source>
</evidence>
<dbReference type="NCBIfam" id="TIGR03160">
    <property type="entry name" value="cobT_DBIPRT"/>
    <property type="match status" value="1"/>
</dbReference>
<comment type="function">
    <text evidence="1 11">Catalyzes the synthesis of alpha-ribazole-5'-phosphate from nicotinate mononucleotide (NAMN) and 5,6-dimethylbenzimidazole (DMB).</text>
</comment>
<protein>
    <recommendedName>
        <fullName evidence="5 11">Nicotinate-nucleotide--dimethylbenzimidazole phosphoribosyltransferase</fullName>
        <shortName evidence="11">NN:DBI PRT</shortName>
        <ecNumber evidence="4 11">2.4.2.21</ecNumber>
    </recommendedName>
    <alternativeName>
        <fullName evidence="9 11">N(1)-alpha-phosphoribosyltransferase</fullName>
    </alternativeName>
</protein>
<dbReference type="NCBIfam" id="NF000996">
    <property type="entry name" value="PRK00105.1"/>
    <property type="match status" value="1"/>
</dbReference>
<dbReference type="EMBL" id="JACSPR010000001">
    <property type="protein sequence ID" value="MBD8028978.1"/>
    <property type="molecule type" value="Genomic_DNA"/>
</dbReference>
<reference evidence="13 14" key="1">
    <citation type="submission" date="2020-08" db="EMBL/GenBank/DDBJ databases">
        <title>A Genomic Blueprint of the Chicken Gut Microbiome.</title>
        <authorList>
            <person name="Gilroy R."/>
            <person name="Ravi A."/>
            <person name="Getino M."/>
            <person name="Pursley I."/>
            <person name="Horton D.L."/>
            <person name="Alikhan N.-F."/>
            <person name="Baker D."/>
            <person name="Gharbi K."/>
            <person name="Hall N."/>
            <person name="Watson M."/>
            <person name="Adriaenssens E.M."/>
            <person name="Foster-Nyarko E."/>
            <person name="Jarju S."/>
            <person name="Secka A."/>
            <person name="Antonio M."/>
            <person name="Oren A."/>
            <person name="Chaudhuri R."/>
            <person name="La Ragione R.M."/>
            <person name="Hildebrand F."/>
            <person name="Pallen M.J."/>
        </authorList>
    </citation>
    <scope>NUCLEOTIDE SEQUENCE [LARGE SCALE GENOMIC DNA]</scope>
    <source>
        <strain evidence="13 14">Sa1YVA5</strain>
    </source>
</reference>
<dbReference type="InterPro" id="IPR023195">
    <property type="entry name" value="Nict_dMeBzImd_PRibTrfase_N"/>
</dbReference>
<keyword evidence="7 11" id="KW-0328">Glycosyltransferase</keyword>
<sequence length="365" mass="37931">MVPAELFARVEFPDQQVLADAREYQNTLVKPAGSLSRLEDVGCFIAACQGQVPPRRLDRPRIVVFAGDHGVAARGVSAYPASVSLQMAQSMLDGGAAINVLARTAGASVRVADISLDHEATGPERVRRSCGSIDVEDAMTEEEVLQALQIGIQIADQEIDSGADILIPGDLGIGNTTPAAALIGTFTLAEPVVVVGRGTGIDDEGWKRKVTAVRDAMFRVRTLRQDPIAVARMISSPDLTAMAAFIAQAAVRRTPVLLDGAVVTSAALLANKLAPGARRWFIAGHRSPEPAHPIALDALGLTPLLDLGMRLGEGSGAVAALPLVKTAVDLMIDMSTMNDAGVEAPGADESADGASAADVPADPTV</sequence>
<dbReference type="InterPro" id="IPR036087">
    <property type="entry name" value="Nict_dMeBzImd_PRibTrfase_sf"/>
</dbReference>
<dbReference type="EC" id="2.4.2.21" evidence="4 11"/>
<comment type="catalytic activity">
    <reaction evidence="10 11">
        <text>5,6-dimethylbenzimidazole + nicotinate beta-D-ribonucleotide = alpha-ribazole 5'-phosphate + nicotinate + H(+)</text>
        <dbReference type="Rhea" id="RHEA:11196"/>
        <dbReference type="ChEBI" id="CHEBI:15378"/>
        <dbReference type="ChEBI" id="CHEBI:15890"/>
        <dbReference type="ChEBI" id="CHEBI:32544"/>
        <dbReference type="ChEBI" id="CHEBI:57502"/>
        <dbReference type="ChEBI" id="CHEBI:57918"/>
        <dbReference type="EC" id="2.4.2.21"/>
    </reaction>
</comment>
<name>A0A8I0HFH5_9CORY</name>
<keyword evidence="8 11" id="KW-0808">Transferase</keyword>
<comment type="similarity">
    <text evidence="3 11">Belongs to the CobT family.</text>
</comment>
<dbReference type="UniPathway" id="UPA00061">
    <property type="reaction ID" value="UER00516"/>
</dbReference>
<dbReference type="HAMAP" id="MF_00230">
    <property type="entry name" value="CobT"/>
    <property type="match status" value="1"/>
</dbReference>
<dbReference type="GO" id="GO:0008939">
    <property type="term" value="F:nicotinate-nucleotide-dimethylbenzimidazole phosphoribosyltransferase activity"/>
    <property type="evidence" value="ECO:0007669"/>
    <property type="project" value="UniProtKB-UniRule"/>
</dbReference>
<keyword evidence="14" id="KW-1185">Reference proteome</keyword>
<keyword evidence="6 11" id="KW-0169">Cobalamin biosynthesis</keyword>
<dbReference type="PANTHER" id="PTHR43463">
    <property type="entry name" value="NICOTINATE-NUCLEOTIDE--DIMETHYLBENZIMIDAZOLE PHOSPHORIBOSYLTRANSFERASE"/>
    <property type="match status" value="1"/>
</dbReference>
<evidence type="ECO:0000256" key="9">
    <source>
        <dbReference type="ARBA" id="ARBA00030686"/>
    </source>
</evidence>
<evidence type="ECO:0000256" key="11">
    <source>
        <dbReference type="HAMAP-Rule" id="MF_00230"/>
    </source>
</evidence>
<evidence type="ECO:0000256" key="6">
    <source>
        <dbReference type="ARBA" id="ARBA00022573"/>
    </source>
</evidence>
<evidence type="ECO:0000256" key="2">
    <source>
        <dbReference type="ARBA" id="ARBA00005049"/>
    </source>
</evidence>
<feature type="active site" description="Proton acceptor" evidence="11">
    <location>
        <position position="313"/>
    </location>
</feature>
<evidence type="ECO:0000256" key="10">
    <source>
        <dbReference type="ARBA" id="ARBA00047340"/>
    </source>
</evidence>
<dbReference type="Gene3D" id="3.40.50.10210">
    <property type="match status" value="1"/>
</dbReference>
<evidence type="ECO:0000256" key="5">
    <source>
        <dbReference type="ARBA" id="ARBA00015486"/>
    </source>
</evidence>